<evidence type="ECO:0000256" key="1">
    <source>
        <dbReference type="SAM" id="SignalP"/>
    </source>
</evidence>
<dbReference type="EMBL" id="JACKTY010000041">
    <property type="protein sequence ID" value="MCV7229376.1"/>
    <property type="molecule type" value="Genomic_DNA"/>
</dbReference>
<reference evidence="2 3" key="1">
    <citation type="journal article" date="2022" name="BMC Genomics">
        <title>Comparative genome analysis of mycobacteria focusing on tRNA and non-coding RNA.</title>
        <authorList>
            <person name="Behra P.R.K."/>
            <person name="Pettersson B.M.F."/>
            <person name="Ramesh M."/>
            <person name="Das S."/>
            <person name="Dasgupta S."/>
            <person name="Kirsebom L.A."/>
        </authorList>
    </citation>
    <scope>NUCLEOTIDE SEQUENCE [LARGE SCALE GENOMIC DNA]</scope>
    <source>
        <strain evidence="2 3">DSM 44078</strain>
    </source>
</reference>
<accession>A0ABT3CIU9</accession>
<dbReference type="Proteomes" id="UP001526201">
    <property type="component" value="Unassembled WGS sequence"/>
</dbReference>
<evidence type="ECO:0000313" key="2">
    <source>
        <dbReference type="EMBL" id="MCV7229376.1"/>
    </source>
</evidence>
<proteinExistence type="predicted"/>
<keyword evidence="3" id="KW-1185">Reference proteome</keyword>
<name>A0ABT3CIU9_9MYCO</name>
<feature type="chain" id="PRO_5046979646" description="Lipoprotein" evidence="1">
    <location>
        <begin position="20"/>
        <end position="165"/>
    </location>
</feature>
<evidence type="ECO:0008006" key="4">
    <source>
        <dbReference type="Google" id="ProtNLM"/>
    </source>
</evidence>
<feature type="signal peptide" evidence="1">
    <location>
        <begin position="1"/>
        <end position="19"/>
    </location>
</feature>
<dbReference type="RefSeq" id="WP_264070600.1">
    <property type="nucleotide sequence ID" value="NZ_JACKTY010000041.1"/>
</dbReference>
<protein>
    <recommendedName>
        <fullName evidence="4">Lipoprotein</fullName>
    </recommendedName>
</protein>
<evidence type="ECO:0000313" key="3">
    <source>
        <dbReference type="Proteomes" id="UP001526201"/>
    </source>
</evidence>
<keyword evidence="1" id="KW-0732">Signal</keyword>
<organism evidence="2 3">
    <name type="scientific">Mycolicibacterium komossense</name>
    <dbReference type="NCBI Taxonomy" id="1779"/>
    <lineage>
        <taxon>Bacteria</taxon>
        <taxon>Bacillati</taxon>
        <taxon>Actinomycetota</taxon>
        <taxon>Actinomycetes</taxon>
        <taxon>Mycobacteriales</taxon>
        <taxon>Mycobacteriaceae</taxon>
        <taxon>Mycolicibacterium</taxon>
    </lineage>
</organism>
<sequence length="165" mass="16532">MTRHLQLVVCAFGALLASACGSPSSPGGDQKPAADTVTEAAAPSGPAGIATAQTPLGTILTDSHGRAVYLFVADKGVTSTCTGTCAQEWPPVTSTGPATVGAGLNSALISSSPRPDGTAQVTYNGHPLYYYDDDKGPGTTAGQGETSFGANWYVLSPAGAKIDND</sequence>
<dbReference type="PROSITE" id="PS51257">
    <property type="entry name" value="PROKAR_LIPOPROTEIN"/>
    <property type="match status" value="1"/>
</dbReference>
<comment type="caution">
    <text evidence="2">The sequence shown here is derived from an EMBL/GenBank/DDBJ whole genome shotgun (WGS) entry which is preliminary data.</text>
</comment>
<gene>
    <name evidence="2" type="ORF">H7J73_25525</name>
</gene>
<dbReference type="PANTHER" id="PTHR39335">
    <property type="entry name" value="BLL4220 PROTEIN"/>
    <property type="match status" value="1"/>
</dbReference>
<dbReference type="PANTHER" id="PTHR39335:SF1">
    <property type="entry name" value="BLL4220 PROTEIN"/>
    <property type="match status" value="1"/>
</dbReference>
<dbReference type="InterPro" id="IPR005297">
    <property type="entry name" value="Lipoprotein_repeat"/>
</dbReference>
<dbReference type="Pfam" id="PF03640">
    <property type="entry name" value="Lipoprotein_15"/>
    <property type="match status" value="2"/>
</dbReference>